<dbReference type="SUPFAM" id="SSF51735">
    <property type="entry name" value="NAD(P)-binding Rossmann-fold domains"/>
    <property type="match status" value="1"/>
</dbReference>
<dbReference type="Pfam" id="PF03446">
    <property type="entry name" value="NAD_binding_2"/>
    <property type="match status" value="1"/>
</dbReference>
<dbReference type="RefSeq" id="WP_226611930.1">
    <property type="nucleotide sequence ID" value="NZ_JAJAQI010000041.1"/>
</dbReference>
<dbReference type="PIRSF" id="PIRSF000103">
    <property type="entry name" value="HIBADH"/>
    <property type="match status" value="1"/>
</dbReference>
<dbReference type="InterPro" id="IPR008927">
    <property type="entry name" value="6-PGluconate_DH-like_C_sf"/>
</dbReference>
<evidence type="ECO:0000313" key="7">
    <source>
        <dbReference type="Proteomes" id="UP001139311"/>
    </source>
</evidence>
<dbReference type="Pfam" id="PF14833">
    <property type="entry name" value="NAD_binding_11"/>
    <property type="match status" value="1"/>
</dbReference>
<feature type="domain" description="3-hydroxyisobutyrate dehydrogenase-like NAD-binding" evidence="5">
    <location>
        <begin position="168"/>
        <end position="289"/>
    </location>
</feature>
<protein>
    <submittedName>
        <fullName evidence="6">NAD(P)-dependent oxidoreductase</fullName>
    </submittedName>
</protein>
<dbReference type="InterPro" id="IPR006115">
    <property type="entry name" value="6PGDH_NADP-bd"/>
</dbReference>
<name>A0A9X1IHI7_9PROT</name>
<evidence type="ECO:0000256" key="1">
    <source>
        <dbReference type="ARBA" id="ARBA00023002"/>
    </source>
</evidence>
<dbReference type="InterPro" id="IPR015815">
    <property type="entry name" value="HIBADH-related"/>
</dbReference>
<keyword evidence="7" id="KW-1185">Reference proteome</keyword>
<evidence type="ECO:0000313" key="6">
    <source>
        <dbReference type="EMBL" id="MCB4824339.1"/>
    </source>
</evidence>
<dbReference type="GO" id="GO:0051287">
    <property type="term" value="F:NAD binding"/>
    <property type="evidence" value="ECO:0007669"/>
    <property type="project" value="InterPro"/>
</dbReference>
<dbReference type="Gene3D" id="3.40.50.720">
    <property type="entry name" value="NAD(P)-binding Rossmann-like Domain"/>
    <property type="match status" value="1"/>
</dbReference>
<dbReference type="PANTHER" id="PTHR43060:SF15">
    <property type="entry name" value="3-HYDROXYISOBUTYRATE DEHYDROGENASE-LIKE 1, MITOCHONDRIAL-RELATED"/>
    <property type="match status" value="1"/>
</dbReference>
<comment type="caution">
    <text evidence="6">The sequence shown here is derived from an EMBL/GenBank/DDBJ whole genome shotgun (WGS) entry which is preliminary data.</text>
</comment>
<keyword evidence="1" id="KW-0560">Oxidoreductase</keyword>
<keyword evidence="2" id="KW-0520">NAD</keyword>
<sequence>MARIGFLGIGLMGEAMVRRLLERGHQVTAWNLEPERLERVVPHGAIAAPSPAAVAAASDIVLSCVLHAEAVANCLFGPGGVATAAPASAGRLLIDLSTIPPEAARGFAARLRAEAGMGFVDAPVSGGPPAARAGTLTIMAGGTPEDVAVAEPLLRELGTNITRLGEVGAGQAAKMINQAIVGTGFLVMAEALAMAEAAGLDAAAVPAALAGGFADSALLQRIWPLMQRRAFDPPLGYARQLQKDMHAVEDFARGLGLDLPVVGAAAGRVDDYVSQGHAMADSVSVIRLYRKDPG</sequence>
<evidence type="ECO:0000259" key="4">
    <source>
        <dbReference type="Pfam" id="PF03446"/>
    </source>
</evidence>
<dbReference type="PANTHER" id="PTHR43060">
    <property type="entry name" value="3-HYDROXYISOBUTYRATE DEHYDROGENASE-LIKE 1, MITOCHONDRIAL-RELATED"/>
    <property type="match status" value="1"/>
</dbReference>
<reference evidence="6" key="1">
    <citation type="submission" date="2021-10" db="EMBL/GenBank/DDBJ databases">
        <title>Roseicella aerolatum sp. nov., isolated from aerosols of e-waste dismantling site.</title>
        <authorList>
            <person name="Qin T."/>
        </authorList>
    </citation>
    <scope>NUCLEOTIDE SEQUENCE</scope>
    <source>
        <strain evidence="6">GB24</strain>
    </source>
</reference>
<evidence type="ECO:0000256" key="3">
    <source>
        <dbReference type="PIRSR" id="PIRSR000103-1"/>
    </source>
</evidence>
<accession>A0A9X1IHI7</accession>
<dbReference type="GO" id="GO:0016491">
    <property type="term" value="F:oxidoreductase activity"/>
    <property type="evidence" value="ECO:0007669"/>
    <property type="project" value="UniProtKB-KW"/>
</dbReference>
<dbReference type="AlphaFoldDB" id="A0A9X1IHI7"/>
<evidence type="ECO:0000256" key="2">
    <source>
        <dbReference type="ARBA" id="ARBA00023027"/>
    </source>
</evidence>
<dbReference type="EMBL" id="JAJAQI010000041">
    <property type="protein sequence ID" value="MCB4824339.1"/>
    <property type="molecule type" value="Genomic_DNA"/>
</dbReference>
<proteinExistence type="predicted"/>
<organism evidence="6 7">
    <name type="scientific">Roseicella aerolata</name>
    <dbReference type="NCBI Taxonomy" id="2883479"/>
    <lineage>
        <taxon>Bacteria</taxon>
        <taxon>Pseudomonadati</taxon>
        <taxon>Pseudomonadota</taxon>
        <taxon>Alphaproteobacteria</taxon>
        <taxon>Acetobacterales</taxon>
        <taxon>Roseomonadaceae</taxon>
        <taxon>Roseicella</taxon>
    </lineage>
</organism>
<gene>
    <name evidence="6" type="ORF">LHA35_21640</name>
</gene>
<dbReference type="GO" id="GO:0050661">
    <property type="term" value="F:NADP binding"/>
    <property type="evidence" value="ECO:0007669"/>
    <property type="project" value="InterPro"/>
</dbReference>
<feature type="active site" evidence="3">
    <location>
        <position position="174"/>
    </location>
</feature>
<dbReference type="InterPro" id="IPR036291">
    <property type="entry name" value="NAD(P)-bd_dom_sf"/>
</dbReference>
<dbReference type="Gene3D" id="1.10.1040.10">
    <property type="entry name" value="N-(1-d-carboxylethyl)-l-norvaline Dehydrogenase, domain 2"/>
    <property type="match status" value="1"/>
</dbReference>
<evidence type="ECO:0000259" key="5">
    <source>
        <dbReference type="Pfam" id="PF14833"/>
    </source>
</evidence>
<dbReference type="SUPFAM" id="SSF48179">
    <property type="entry name" value="6-phosphogluconate dehydrogenase C-terminal domain-like"/>
    <property type="match status" value="1"/>
</dbReference>
<dbReference type="InterPro" id="IPR029154">
    <property type="entry name" value="HIBADH-like_NADP-bd"/>
</dbReference>
<dbReference type="InterPro" id="IPR013328">
    <property type="entry name" value="6PGD_dom2"/>
</dbReference>
<dbReference type="Proteomes" id="UP001139311">
    <property type="component" value="Unassembled WGS sequence"/>
</dbReference>
<feature type="domain" description="6-phosphogluconate dehydrogenase NADP-binding" evidence="4">
    <location>
        <begin position="3"/>
        <end position="165"/>
    </location>
</feature>